<gene>
    <name evidence="2" type="ORF">PIB30_020843</name>
</gene>
<proteinExistence type="predicted"/>
<comment type="caution">
    <text evidence="2">The sequence shown here is derived from an EMBL/GenBank/DDBJ whole genome shotgun (WGS) entry which is preliminary data.</text>
</comment>
<keyword evidence="3" id="KW-1185">Reference proteome</keyword>
<sequence>MRSSPPPPPPGSPNLTYAEMKKLPTVSCVRTVPVTPIFEPKYRTPPSPEPTPEQIDAQRQAYLKSRCPLHLLAMQQYNQRRKEGITCFGDIGDLHMIFWLAIEKVDKSASKYFCATVHELSPVEFHVPFVDIFPGDPYKLGILTEFLCLDNFVFIMTNNYQIISCEICGLKNRQDFEKKAKDLADRREQERLDSDNKISTSWDSNCDEGGVMDKTNKRKHFDEGDVMEETRKKKGKFVEGSEKMRCKDPAPQPQGGDEVQVEMDQMKVEEGMGIKKQ</sequence>
<evidence type="ECO:0000313" key="3">
    <source>
        <dbReference type="Proteomes" id="UP001341840"/>
    </source>
</evidence>
<name>A0ABU6V7K6_9FABA</name>
<feature type="compositionally biased region" description="Basic and acidic residues" evidence="1">
    <location>
        <begin position="183"/>
        <end position="196"/>
    </location>
</feature>
<evidence type="ECO:0000256" key="1">
    <source>
        <dbReference type="SAM" id="MobiDB-lite"/>
    </source>
</evidence>
<feature type="compositionally biased region" description="Basic and acidic residues" evidence="1">
    <location>
        <begin position="220"/>
        <end position="248"/>
    </location>
</feature>
<accession>A0ABU6V7K6</accession>
<protein>
    <submittedName>
        <fullName evidence="2">Uncharacterized protein</fullName>
    </submittedName>
</protein>
<organism evidence="2 3">
    <name type="scientific">Stylosanthes scabra</name>
    <dbReference type="NCBI Taxonomy" id="79078"/>
    <lineage>
        <taxon>Eukaryota</taxon>
        <taxon>Viridiplantae</taxon>
        <taxon>Streptophyta</taxon>
        <taxon>Embryophyta</taxon>
        <taxon>Tracheophyta</taxon>
        <taxon>Spermatophyta</taxon>
        <taxon>Magnoliopsida</taxon>
        <taxon>eudicotyledons</taxon>
        <taxon>Gunneridae</taxon>
        <taxon>Pentapetalae</taxon>
        <taxon>rosids</taxon>
        <taxon>fabids</taxon>
        <taxon>Fabales</taxon>
        <taxon>Fabaceae</taxon>
        <taxon>Papilionoideae</taxon>
        <taxon>50 kb inversion clade</taxon>
        <taxon>dalbergioids sensu lato</taxon>
        <taxon>Dalbergieae</taxon>
        <taxon>Pterocarpus clade</taxon>
        <taxon>Stylosanthes</taxon>
    </lineage>
</organism>
<feature type="region of interest" description="Disordered" evidence="1">
    <location>
        <begin position="183"/>
        <end position="260"/>
    </location>
</feature>
<dbReference type="Proteomes" id="UP001341840">
    <property type="component" value="Unassembled WGS sequence"/>
</dbReference>
<evidence type="ECO:0000313" key="2">
    <source>
        <dbReference type="EMBL" id="MED6169367.1"/>
    </source>
</evidence>
<reference evidence="2 3" key="1">
    <citation type="journal article" date="2023" name="Plants (Basel)">
        <title>Bridging the Gap: Combining Genomics and Transcriptomics Approaches to Understand Stylosanthes scabra, an Orphan Legume from the Brazilian Caatinga.</title>
        <authorList>
            <person name="Ferreira-Neto J.R.C."/>
            <person name="da Silva M.D."/>
            <person name="Binneck E."/>
            <person name="de Melo N.F."/>
            <person name="da Silva R.H."/>
            <person name="de Melo A.L.T.M."/>
            <person name="Pandolfi V."/>
            <person name="Bustamante F.O."/>
            <person name="Brasileiro-Vidal A.C."/>
            <person name="Benko-Iseppon A.M."/>
        </authorList>
    </citation>
    <scope>NUCLEOTIDE SEQUENCE [LARGE SCALE GENOMIC DNA]</scope>
    <source>
        <tissue evidence="2">Leaves</tissue>
    </source>
</reference>
<dbReference type="EMBL" id="JASCZI010151102">
    <property type="protein sequence ID" value="MED6169367.1"/>
    <property type="molecule type" value="Genomic_DNA"/>
</dbReference>